<dbReference type="GO" id="GO:0016757">
    <property type="term" value="F:glycosyltransferase activity"/>
    <property type="evidence" value="ECO:0007669"/>
    <property type="project" value="InterPro"/>
</dbReference>
<dbReference type="InterPro" id="IPR028098">
    <property type="entry name" value="Glyco_trans_4-like_N"/>
</dbReference>
<dbReference type="Pfam" id="PF00534">
    <property type="entry name" value="Glycos_transf_1"/>
    <property type="match status" value="1"/>
</dbReference>
<dbReference type="InterPro" id="IPR001296">
    <property type="entry name" value="Glyco_trans_1"/>
</dbReference>
<evidence type="ECO:0000259" key="2">
    <source>
        <dbReference type="Pfam" id="PF13439"/>
    </source>
</evidence>
<evidence type="ECO:0000313" key="4">
    <source>
        <dbReference type="Proteomes" id="UP000184088"/>
    </source>
</evidence>
<sequence>MDKIKVLHVIGGGELGGAEMHVLTIFEYIDKSVFEPHLICLCRGPMYEEAVKRGFNVTVVEMKHKFDFSTIKPIKEYIQRNQIDIVHTHGVRANTMARIAAFLAHKPVVTTFHSFIMNDYDSKLEAMVAKYMTLATSPISTKIITVSNALKNDLIKMGINGNKIITIYNGIDFSSRFATKTREDVLNELNIDPSQKIVSVIARLQTVKGHKYFIDAANIVSKQRDDVQFLLAGDGPLKESLVKQAKDLGISDRVHFIGHRSDIDNIYVASDIICVTSLIEGQSLVIVEAMWHQKPVISTNVGGPSELISDKKTGLLIPPANAQILAEKILLLLNDPWLAYSLALNGKKSVERFSVKEMINKTEKVYKDIIQK</sequence>
<name>A0A1M4VHG6_9THEO</name>
<proteinExistence type="predicted"/>
<keyword evidence="4" id="KW-1185">Reference proteome</keyword>
<feature type="domain" description="Glycosyltransferase subfamily 4-like N-terminal" evidence="2">
    <location>
        <begin position="16"/>
        <end position="173"/>
    </location>
</feature>
<dbReference type="OrthoDB" id="3199616at2"/>
<protein>
    <submittedName>
        <fullName evidence="3">Glycosyltransferase involved in cell wall bisynthesis</fullName>
    </submittedName>
</protein>
<dbReference type="STRING" id="1121256.SAMN02746089_00629"/>
<dbReference type="PANTHER" id="PTHR12526">
    <property type="entry name" value="GLYCOSYLTRANSFERASE"/>
    <property type="match status" value="1"/>
</dbReference>
<dbReference type="EMBL" id="FQVH01000004">
    <property type="protein sequence ID" value="SHE68419.1"/>
    <property type="molecule type" value="Genomic_DNA"/>
</dbReference>
<dbReference type="AlphaFoldDB" id="A0A1M4VHG6"/>
<dbReference type="SUPFAM" id="SSF53756">
    <property type="entry name" value="UDP-Glycosyltransferase/glycogen phosphorylase"/>
    <property type="match status" value="1"/>
</dbReference>
<accession>A0A1M4VHG6</accession>
<feature type="domain" description="Glycosyl transferase family 1" evidence="1">
    <location>
        <begin position="183"/>
        <end position="348"/>
    </location>
</feature>
<evidence type="ECO:0000259" key="1">
    <source>
        <dbReference type="Pfam" id="PF00534"/>
    </source>
</evidence>
<gene>
    <name evidence="3" type="ORF">SAMN02746089_00629</name>
</gene>
<evidence type="ECO:0000313" key="3">
    <source>
        <dbReference type="EMBL" id="SHE68419.1"/>
    </source>
</evidence>
<dbReference type="PANTHER" id="PTHR12526:SF630">
    <property type="entry name" value="GLYCOSYLTRANSFERASE"/>
    <property type="match status" value="1"/>
</dbReference>
<dbReference type="RefSeq" id="WP_073341700.1">
    <property type="nucleotide sequence ID" value="NZ_FQVH01000004.1"/>
</dbReference>
<dbReference type="Gene3D" id="3.40.50.2000">
    <property type="entry name" value="Glycogen Phosphorylase B"/>
    <property type="match status" value="2"/>
</dbReference>
<organism evidence="3 4">
    <name type="scientific">Caldanaerobius fijiensis DSM 17918</name>
    <dbReference type="NCBI Taxonomy" id="1121256"/>
    <lineage>
        <taxon>Bacteria</taxon>
        <taxon>Bacillati</taxon>
        <taxon>Bacillota</taxon>
        <taxon>Clostridia</taxon>
        <taxon>Thermoanaerobacterales</taxon>
        <taxon>Thermoanaerobacteraceae</taxon>
        <taxon>Caldanaerobius</taxon>
    </lineage>
</organism>
<reference evidence="3 4" key="1">
    <citation type="submission" date="2016-11" db="EMBL/GenBank/DDBJ databases">
        <authorList>
            <person name="Jaros S."/>
            <person name="Januszkiewicz K."/>
            <person name="Wedrychowicz H."/>
        </authorList>
    </citation>
    <scope>NUCLEOTIDE SEQUENCE [LARGE SCALE GENOMIC DNA]</scope>
    <source>
        <strain evidence="3 4">DSM 17918</strain>
    </source>
</reference>
<keyword evidence="3" id="KW-0808">Transferase</keyword>
<dbReference type="Proteomes" id="UP000184088">
    <property type="component" value="Unassembled WGS sequence"/>
</dbReference>
<dbReference type="Pfam" id="PF13439">
    <property type="entry name" value="Glyco_transf_4"/>
    <property type="match status" value="1"/>
</dbReference>